<dbReference type="Proteomes" id="UP000439123">
    <property type="component" value="Unassembled WGS sequence"/>
</dbReference>
<proteinExistence type="predicted"/>
<dbReference type="EMBL" id="CABWLC010000012">
    <property type="protein sequence ID" value="VXA85633.1"/>
    <property type="molecule type" value="Genomic_DNA"/>
</dbReference>
<sequence>MRRTPPELESQAAAAIAAGWPITAISQQTGLSPATLRRIRARTKTIPGSLRAELIEEARASLLDSLGVEFVRMEAARLVRSQAAICERILSQSWELLERLGKEDKTDPLKVARAISSIATASKLASDSLRQVLTLGADPEGLEELPELIVRDLTAEEVEAIREDVDAAWLAVSEGKEPPIDGL</sequence>
<protein>
    <submittedName>
        <fullName evidence="1">Uncharacterized protein</fullName>
    </submittedName>
</protein>
<accession>A0A653L2Y2</accession>
<evidence type="ECO:0000313" key="2">
    <source>
        <dbReference type="Proteomes" id="UP000439123"/>
    </source>
</evidence>
<reference evidence="1 2" key="1">
    <citation type="submission" date="2019-10" db="EMBL/GenBank/DDBJ databases">
        <authorList>
            <person name="Karimi E."/>
        </authorList>
    </citation>
    <scope>NUCLEOTIDE SEQUENCE [LARGE SCALE GENOMIC DNA]</scope>
    <source>
        <strain evidence="1">Aeromonas sp. 8C</strain>
    </source>
</reference>
<organism evidence="1 2">
    <name type="scientific">Aeromonas veronii</name>
    <dbReference type="NCBI Taxonomy" id="654"/>
    <lineage>
        <taxon>Bacteria</taxon>
        <taxon>Pseudomonadati</taxon>
        <taxon>Pseudomonadota</taxon>
        <taxon>Gammaproteobacteria</taxon>
        <taxon>Aeromonadales</taxon>
        <taxon>Aeromonadaceae</taxon>
        <taxon>Aeromonas</taxon>
    </lineage>
</organism>
<gene>
    <name evidence="1" type="ORF">AERO8C_20584</name>
</gene>
<name>A0A653L2Y2_AERVE</name>
<dbReference type="AlphaFoldDB" id="A0A653L2Y2"/>
<evidence type="ECO:0000313" key="1">
    <source>
        <dbReference type="EMBL" id="VXA85633.1"/>
    </source>
</evidence>